<dbReference type="EMBL" id="MFJR01000007">
    <property type="protein sequence ID" value="OGG26690.1"/>
    <property type="molecule type" value="Genomic_DNA"/>
</dbReference>
<dbReference type="PANTHER" id="PTHR46401">
    <property type="entry name" value="GLYCOSYLTRANSFERASE WBBK-RELATED"/>
    <property type="match status" value="1"/>
</dbReference>
<comment type="caution">
    <text evidence="2">The sequence shown here is derived from an EMBL/GenBank/DDBJ whole genome shotgun (WGS) entry which is preliminary data.</text>
</comment>
<proteinExistence type="predicted"/>
<dbReference type="PANTHER" id="PTHR46401:SF8">
    <property type="entry name" value="BLL6006 PROTEIN"/>
    <property type="match status" value="1"/>
</dbReference>
<dbReference type="InterPro" id="IPR001296">
    <property type="entry name" value="Glyco_trans_1"/>
</dbReference>
<sequence length="450" mass="52367">MNIAFDISPLISASGSFGDKSGVYRYTYGLISSLSSLLLRIDKKSKIFLFSFNRDLLTYPLNPDILQVLSARNITFFKKVPKFKLDESGDFFTDSYVFKSIHTLVKNLFKLNMKSMYENYINNIRFKKYIKFLRNEFARLKINIIYHSETAFYPLQEYINVMTIYDLTPIISPEMHRDENIDLQKRKLKFASKYCQGIVCISKSTKNDLLRNSNIWKNKKIIVAYPGLDQVFANASKKPVDSNKLFRNLNLIIKSRNQKIQKNKYLLYYGTFEPRKNLIYLIKAFINLQNEREIPSNYKLILIGGEGWGGVKGSINNYIDEQFPIDKDKNIILLDYLSDKYVIEFIKNSYCVIYPSLYEGFGLPVLESMSLGKAVICSDNSSLPEVGNRSVLYVDASDYYDIKQKIKYLINNPEIAKSMGLEGMEQSNKFRWEKTAIKVYKFLTELSNEY</sequence>
<dbReference type="Gene3D" id="3.40.50.2000">
    <property type="entry name" value="Glycogen Phosphorylase B"/>
    <property type="match status" value="2"/>
</dbReference>
<dbReference type="CDD" id="cd03809">
    <property type="entry name" value="GT4_MtfB-like"/>
    <property type="match status" value="1"/>
</dbReference>
<evidence type="ECO:0000313" key="3">
    <source>
        <dbReference type="Proteomes" id="UP000176609"/>
    </source>
</evidence>
<dbReference type="Pfam" id="PF00534">
    <property type="entry name" value="Glycos_transf_1"/>
    <property type="match status" value="1"/>
</dbReference>
<dbReference type="AlphaFoldDB" id="A0A1F6APS2"/>
<feature type="domain" description="Glycosyl transferase family 1" evidence="1">
    <location>
        <begin position="255"/>
        <end position="420"/>
    </location>
</feature>
<protein>
    <recommendedName>
        <fullName evidence="1">Glycosyl transferase family 1 domain-containing protein</fullName>
    </recommendedName>
</protein>
<accession>A0A1F6APS2</accession>
<reference evidence="2 3" key="1">
    <citation type="journal article" date="2016" name="Nat. Commun.">
        <title>Thousands of microbial genomes shed light on interconnected biogeochemical processes in an aquifer system.</title>
        <authorList>
            <person name="Anantharaman K."/>
            <person name="Brown C.T."/>
            <person name="Hug L.A."/>
            <person name="Sharon I."/>
            <person name="Castelle C.J."/>
            <person name="Probst A.J."/>
            <person name="Thomas B.C."/>
            <person name="Singh A."/>
            <person name="Wilkins M.J."/>
            <person name="Karaoz U."/>
            <person name="Brodie E.L."/>
            <person name="Williams K.H."/>
            <person name="Hubbard S.S."/>
            <person name="Banfield J.F."/>
        </authorList>
    </citation>
    <scope>NUCLEOTIDE SEQUENCE [LARGE SCALE GENOMIC DNA]</scope>
</reference>
<dbReference type="GO" id="GO:0016757">
    <property type="term" value="F:glycosyltransferase activity"/>
    <property type="evidence" value="ECO:0007669"/>
    <property type="project" value="InterPro"/>
</dbReference>
<organism evidence="2 3">
    <name type="scientific">Candidatus Gottesmanbacteria bacterium RIFCSPLOWO2_01_FULL_39_12b</name>
    <dbReference type="NCBI Taxonomy" id="1798388"/>
    <lineage>
        <taxon>Bacteria</taxon>
        <taxon>Candidatus Gottesmaniibacteriota</taxon>
    </lineage>
</organism>
<dbReference type="SUPFAM" id="SSF53756">
    <property type="entry name" value="UDP-Glycosyltransferase/glycogen phosphorylase"/>
    <property type="match status" value="1"/>
</dbReference>
<evidence type="ECO:0000259" key="1">
    <source>
        <dbReference type="Pfam" id="PF00534"/>
    </source>
</evidence>
<gene>
    <name evidence="2" type="ORF">A2960_00765</name>
</gene>
<dbReference type="Proteomes" id="UP000176609">
    <property type="component" value="Unassembled WGS sequence"/>
</dbReference>
<evidence type="ECO:0000313" key="2">
    <source>
        <dbReference type="EMBL" id="OGG26690.1"/>
    </source>
</evidence>
<name>A0A1F6APS2_9BACT</name>